<dbReference type="EMBL" id="JAVLVU010000001">
    <property type="protein sequence ID" value="MDT3402032.1"/>
    <property type="molecule type" value="Genomic_DNA"/>
</dbReference>
<dbReference type="SUPFAM" id="SSF52266">
    <property type="entry name" value="SGNH hydrolase"/>
    <property type="match status" value="1"/>
</dbReference>
<sequence length="153" mass="17152">MKLIPNSGMAVTMDLGAEYFIHPPDKVTVGKRLAFWALANAYQIRGLPFASPVYHSKVIKNSHIILNFDNAQLGLTSHGKDLTTFKIAGADNIFYPAKAKITAEGIEVWNDQVKEPLNVRYAFNEWVVGELYNVEGFPASSFRTDSLKIRDNY</sequence>
<organism evidence="1 2">
    <name type="scientific">Mucilaginibacter terrae</name>
    <dbReference type="NCBI Taxonomy" id="1955052"/>
    <lineage>
        <taxon>Bacteria</taxon>
        <taxon>Pseudomonadati</taxon>
        <taxon>Bacteroidota</taxon>
        <taxon>Sphingobacteriia</taxon>
        <taxon>Sphingobacteriales</taxon>
        <taxon>Sphingobacteriaceae</taxon>
        <taxon>Mucilaginibacter</taxon>
    </lineage>
</organism>
<protein>
    <submittedName>
        <fullName evidence="1">Uncharacterized protein</fullName>
    </submittedName>
</protein>
<dbReference type="InterPro" id="IPR039329">
    <property type="entry name" value="SIAE"/>
</dbReference>
<keyword evidence="2" id="KW-1185">Reference proteome</keyword>
<evidence type="ECO:0000313" key="2">
    <source>
        <dbReference type="Proteomes" id="UP001258315"/>
    </source>
</evidence>
<gene>
    <name evidence="1" type="ORF">QE417_001104</name>
</gene>
<comment type="caution">
    <text evidence="1">The sequence shown here is derived from an EMBL/GenBank/DDBJ whole genome shotgun (WGS) entry which is preliminary data.</text>
</comment>
<reference evidence="2" key="1">
    <citation type="submission" date="2023-07" db="EMBL/GenBank/DDBJ databases">
        <title>Functional and genomic diversity of the sorghum phyllosphere microbiome.</title>
        <authorList>
            <person name="Shade A."/>
        </authorList>
    </citation>
    <scope>NUCLEOTIDE SEQUENCE [LARGE SCALE GENOMIC DNA]</scope>
    <source>
        <strain evidence="2">SORGH_AS_0422</strain>
    </source>
</reference>
<evidence type="ECO:0000313" key="1">
    <source>
        <dbReference type="EMBL" id="MDT3402032.1"/>
    </source>
</evidence>
<dbReference type="PANTHER" id="PTHR22901:SF0">
    <property type="entry name" value="SIALATE O-ACETYLESTERASE"/>
    <property type="match status" value="1"/>
</dbReference>
<name>A0ABU3GQG3_9SPHI</name>
<proteinExistence type="predicted"/>
<dbReference type="PANTHER" id="PTHR22901">
    <property type="entry name" value="SIALATE O-ACETYLESTERASE"/>
    <property type="match status" value="1"/>
</dbReference>
<accession>A0ABU3GQG3</accession>
<dbReference type="RefSeq" id="WP_311948134.1">
    <property type="nucleotide sequence ID" value="NZ_JAVLVU010000001.1"/>
</dbReference>
<dbReference type="Proteomes" id="UP001258315">
    <property type="component" value="Unassembled WGS sequence"/>
</dbReference>